<dbReference type="Gene3D" id="3.90.1150.10">
    <property type="entry name" value="Aspartate Aminotransferase, domain 1"/>
    <property type="match status" value="1"/>
</dbReference>
<evidence type="ECO:0000256" key="7">
    <source>
        <dbReference type="RuleBase" id="RU003693"/>
    </source>
</evidence>
<evidence type="ECO:0000256" key="1">
    <source>
        <dbReference type="ARBA" id="ARBA00001933"/>
    </source>
</evidence>
<proteinExistence type="inferred from homology"/>
<dbReference type="Gene3D" id="3.40.640.10">
    <property type="entry name" value="Type I PLP-dependent aspartate aminotransferase-like (Major domain)"/>
    <property type="match status" value="1"/>
</dbReference>
<evidence type="ECO:0000259" key="8">
    <source>
        <dbReference type="Pfam" id="PF00155"/>
    </source>
</evidence>
<name>A0A2L0H2F6_RHIFR</name>
<accession>A0A2L0H2F6</accession>
<comment type="pathway">
    <text evidence="6">Amino-acid biosynthesis.</text>
</comment>
<keyword evidence="3 9" id="KW-0032">Aminotransferase</keyword>
<gene>
    <name evidence="9" type="ORF">NXT3_CH01071</name>
</gene>
<dbReference type="InterPro" id="IPR050106">
    <property type="entry name" value="HistidinolP_aminotransfase"/>
</dbReference>
<dbReference type="InterPro" id="IPR001917">
    <property type="entry name" value="Aminotrans_II_pyridoxalP_BS"/>
</dbReference>
<evidence type="ECO:0000256" key="3">
    <source>
        <dbReference type="ARBA" id="ARBA00022576"/>
    </source>
</evidence>
<evidence type="ECO:0000256" key="4">
    <source>
        <dbReference type="ARBA" id="ARBA00022679"/>
    </source>
</evidence>
<dbReference type="NCBIfam" id="NF006014">
    <property type="entry name" value="PRK08153.1"/>
    <property type="match status" value="1"/>
</dbReference>
<comment type="cofactor">
    <cofactor evidence="1 7">
        <name>pyridoxal 5'-phosphate</name>
        <dbReference type="ChEBI" id="CHEBI:597326"/>
    </cofactor>
</comment>
<reference evidence="9 10" key="1">
    <citation type="submission" date="2017-10" db="EMBL/GenBank/DDBJ databases">
        <title>Analysis of the genome sequences of Rhizobium populations associated to common bean (phaseolus vulgaris).</title>
        <authorList>
            <person name="Bustos P."/>
            <person name="Santamaria R.I."/>
            <person name="Miranda-Sanchez F."/>
            <person name="Perez-Carrascal O."/>
            <person name="Juarez S."/>
            <person name="Lozano L."/>
            <person name="Martinez-Flores I."/>
            <person name="Vinuesa P."/>
            <person name="Martinez-Romero E."/>
            <person name="Cevallos M.A."/>
            <person name="Romero D."/>
            <person name="Davila G."/>
            <person name="Gonzalez V."/>
        </authorList>
    </citation>
    <scope>NUCLEOTIDE SEQUENCE [LARGE SCALE GENOMIC DNA]</scope>
    <source>
        <strain evidence="9 10">NXT3</strain>
    </source>
</reference>
<sequence>MSAFSRFTPLIQSLPATVPFVGPEAIERQRGRGIAARIGANESGFGPADSVLLAIQRAAGETWKYADPENYELRHALAAHLGISPAHIAVGEGIDGLLGQIVRLVVEQGTPVVTSFGGYPTFNYHVAGHGGRLVTVPYVDDREDLGGLLSAVKREAAPLVYLANPDNPMGSWWPAERVVEFANALPETTLLILDEAYCETAPAEALPSIESLIERPNVIRTRTFSKAYGLAGARVGYALTTPGSAQAFDKIRNHFGMNRIGVAAALAALADQQYLNEVTQRIAASRDRIAGIACDNGLRPLASATNFVAIDCGRDATYARAIVDRLMGDHGIFIRMPGVAPLNRCVRISTGPYAEMDFLEAALPLVLKSLAEG</sequence>
<dbReference type="InterPro" id="IPR015424">
    <property type="entry name" value="PyrdxlP-dep_Trfase"/>
</dbReference>
<dbReference type="EMBL" id="CP024307">
    <property type="protein sequence ID" value="AUX75666.1"/>
    <property type="molecule type" value="Genomic_DNA"/>
</dbReference>
<organism evidence="9 10">
    <name type="scientific">Rhizobium fredii</name>
    <name type="common">Sinorhizobium fredii</name>
    <dbReference type="NCBI Taxonomy" id="380"/>
    <lineage>
        <taxon>Bacteria</taxon>
        <taxon>Pseudomonadati</taxon>
        <taxon>Pseudomonadota</taxon>
        <taxon>Alphaproteobacteria</taxon>
        <taxon>Hyphomicrobiales</taxon>
        <taxon>Rhizobiaceae</taxon>
        <taxon>Sinorhizobium/Ensifer group</taxon>
        <taxon>Sinorhizobium</taxon>
    </lineage>
</organism>
<feature type="domain" description="Aminotransferase class I/classII large" evidence="8">
    <location>
        <begin position="39"/>
        <end position="357"/>
    </location>
</feature>
<evidence type="ECO:0000313" key="10">
    <source>
        <dbReference type="Proteomes" id="UP000239340"/>
    </source>
</evidence>
<dbReference type="InterPro" id="IPR004839">
    <property type="entry name" value="Aminotransferase_I/II_large"/>
</dbReference>
<evidence type="ECO:0000256" key="2">
    <source>
        <dbReference type="ARBA" id="ARBA00007970"/>
    </source>
</evidence>
<dbReference type="InterPro" id="IPR015421">
    <property type="entry name" value="PyrdxlP-dep_Trfase_major"/>
</dbReference>
<dbReference type="PANTHER" id="PTHR43643">
    <property type="entry name" value="HISTIDINOL-PHOSPHATE AMINOTRANSFERASE 2"/>
    <property type="match status" value="1"/>
</dbReference>
<dbReference type="InterPro" id="IPR015422">
    <property type="entry name" value="PyrdxlP-dep_Trfase_small"/>
</dbReference>
<keyword evidence="5 7" id="KW-0663">Pyridoxal phosphate</keyword>
<dbReference type="Proteomes" id="UP000239340">
    <property type="component" value="Chromosome"/>
</dbReference>
<evidence type="ECO:0000256" key="5">
    <source>
        <dbReference type="ARBA" id="ARBA00022898"/>
    </source>
</evidence>
<dbReference type="RefSeq" id="WP_104838909.1">
    <property type="nucleotide sequence ID" value="NZ_CP024307.1"/>
</dbReference>
<dbReference type="SUPFAM" id="SSF53383">
    <property type="entry name" value="PLP-dependent transferases"/>
    <property type="match status" value="1"/>
</dbReference>
<dbReference type="CDD" id="cd00609">
    <property type="entry name" value="AAT_like"/>
    <property type="match status" value="1"/>
</dbReference>
<comment type="similarity">
    <text evidence="2">Belongs to the class-II pyridoxal-phosphate-dependent aminotransferase family. Histidinol-phosphate aminotransferase subfamily.</text>
</comment>
<evidence type="ECO:0000313" key="9">
    <source>
        <dbReference type="EMBL" id="AUX75666.1"/>
    </source>
</evidence>
<dbReference type="AlphaFoldDB" id="A0A2L0H2F6"/>
<dbReference type="GO" id="GO:0030170">
    <property type="term" value="F:pyridoxal phosphate binding"/>
    <property type="evidence" value="ECO:0007669"/>
    <property type="project" value="InterPro"/>
</dbReference>
<dbReference type="GO" id="GO:0008483">
    <property type="term" value="F:transaminase activity"/>
    <property type="evidence" value="ECO:0007669"/>
    <property type="project" value="UniProtKB-KW"/>
</dbReference>
<dbReference type="Pfam" id="PF00155">
    <property type="entry name" value="Aminotran_1_2"/>
    <property type="match status" value="1"/>
</dbReference>
<dbReference type="PROSITE" id="PS00599">
    <property type="entry name" value="AA_TRANSFER_CLASS_2"/>
    <property type="match status" value="1"/>
</dbReference>
<evidence type="ECO:0000256" key="6">
    <source>
        <dbReference type="ARBA" id="ARBA00029440"/>
    </source>
</evidence>
<keyword evidence="4 9" id="KW-0808">Transferase</keyword>
<dbReference type="PANTHER" id="PTHR43643:SF2">
    <property type="entry name" value="INDUCIBLE LYSINE DECARBOXYLASE"/>
    <property type="match status" value="1"/>
</dbReference>
<protein>
    <submittedName>
        <fullName evidence="9">Histidinol-phosphate aminotransferase protein</fullName>
    </submittedName>
</protein>